<gene>
    <name evidence="2" type="ORF">J1N35_014880</name>
</gene>
<feature type="compositionally biased region" description="Low complexity" evidence="1">
    <location>
        <begin position="102"/>
        <end position="122"/>
    </location>
</feature>
<name>A0A9D3VX79_9ROSI</name>
<protein>
    <submittedName>
        <fullName evidence="2">Uncharacterized protein</fullName>
    </submittedName>
</protein>
<evidence type="ECO:0000256" key="1">
    <source>
        <dbReference type="SAM" id="MobiDB-lite"/>
    </source>
</evidence>
<keyword evidence="3" id="KW-1185">Reference proteome</keyword>
<reference evidence="2 3" key="1">
    <citation type="journal article" date="2021" name="Plant Biotechnol. J.">
        <title>Multi-omics assisted identification of the key and species-specific regulatory components of drought-tolerant mechanisms in Gossypium stocksii.</title>
        <authorList>
            <person name="Yu D."/>
            <person name="Ke L."/>
            <person name="Zhang D."/>
            <person name="Wu Y."/>
            <person name="Sun Y."/>
            <person name="Mei J."/>
            <person name="Sun J."/>
            <person name="Sun Y."/>
        </authorList>
    </citation>
    <scope>NUCLEOTIDE SEQUENCE [LARGE SCALE GENOMIC DNA]</scope>
    <source>
        <strain evidence="3">cv. E1</strain>
        <tissue evidence="2">Leaf</tissue>
    </source>
</reference>
<comment type="caution">
    <text evidence="2">The sequence shown here is derived from an EMBL/GenBank/DDBJ whole genome shotgun (WGS) entry which is preliminary data.</text>
</comment>
<dbReference type="EMBL" id="JAIQCV010000005">
    <property type="protein sequence ID" value="KAH1097959.1"/>
    <property type="molecule type" value="Genomic_DNA"/>
</dbReference>
<sequence length="145" mass="15292">MVVNPFMMLYYFNAPRKLSLLENSLPISNSLESDEKLVRSCLLCGRSKNSNASSVDRSTLCMWIRGEYAVNHRSSSLFESPSSSTGSVGTGSGSKNITTSAPSGLGSRGGSISDSSSNPPSSATYEVPSPLDVVENTSSLLVDVS</sequence>
<feature type="compositionally biased region" description="Low complexity" evidence="1">
    <location>
        <begin position="75"/>
        <end position="87"/>
    </location>
</feature>
<evidence type="ECO:0000313" key="2">
    <source>
        <dbReference type="EMBL" id="KAH1097959.1"/>
    </source>
</evidence>
<dbReference type="AlphaFoldDB" id="A0A9D3VX79"/>
<evidence type="ECO:0000313" key="3">
    <source>
        <dbReference type="Proteomes" id="UP000828251"/>
    </source>
</evidence>
<organism evidence="2 3">
    <name type="scientific">Gossypium stocksii</name>
    <dbReference type="NCBI Taxonomy" id="47602"/>
    <lineage>
        <taxon>Eukaryota</taxon>
        <taxon>Viridiplantae</taxon>
        <taxon>Streptophyta</taxon>
        <taxon>Embryophyta</taxon>
        <taxon>Tracheophyta</taxon>
        <taxon>Spermatophyta</taxon>
        <taxon>Magnoliopsida</taxon>
        <taxon>eudicotyledons</taxon>
        <taxon>Gunneridae</taxon>
        <taxon>Pentapetalae</taxon>
        <taxon>rosids</taxon>
        <taxon>malvids</taxon>
        <taxon>Malvales</taxon>
        <taxon>Malvaceae</taxon>
        <taxon>Malvoideae</taxon>
        <taxon>Gossypium</taxon>
    </lineage>
</organism>
<proteinExistence type="predicted"/>
<accession>A0A9D3VX79</accession>
<feature type="region of interest" description="Disordered" evidence="1">
    <location>
        <begin position="75"/>
        <end position="130"/>
    </location>
</feature>
<dbReference type="Proteomes" id="UP000828251">
    <property type="component" value="Unassembled WGS sequence"/>
</dbReference>